<evidence type="ECO:0000313" key="3">
    <source>
        <dbReference type="Proteomes" id="UP000832011"/>
    </source>
</evidence>
<evidence type="ECO:0000256" key="1">
    <source>
        <dbReference type="SAM" id="Phobius"/>
    </source>
</evidence>
<dbReference type="Proteomes" id="UP000832011">
    <property type="component" value="Chromosome"/>
</dbReference>
<keyword evidence="1" id="KW-0472">Membrane</keyword>
<accession>A0ABY4E438</accession>
<sequence length="66" mass="7251">MPRPSQHHASSGCFKALLLLLASLVLFPVLVYGYCTLNTPLSTSRDATLVLILVSVAIVTLLLRRW</sequence>
<proteinExistence type="predicted"/>
<keyword evidence="3" id="KW-1185">Reference proteome</keyword>
<protein>
    <submittedName>
        <fullName evidence="2">Uncharacterized protein</fullName>
    </submittedName>
</protein>
<organism evidence="2 3">
    <name type="scientific">Vitreoscilla massiliensis</name>
    <dbReference type="NCBI Taxonomy" id="1689272"/>
    <lineage>
        <taxon>Bacteria</taxon>
        <taxon>Pseudomonadati</taxon>
        <taxon>Pseudomonadota</taxon>
        <taxon>Betaproteobacteria</taxon>
        <taxon>Neisseriales</taxon>
        <taxon>Neisseriaceae</taxon>
        <taxon>Vitreoscilla</taxon>
    </lineage>
</organism>
<reference evidence="2 3" key="1">
    <citation type="journal article" date="2022" name="Res Sq">
        <title>Evolution of multicellular longitudinally dividing oral cavity symbionts (Neisseriaceae).</title>
        <authorList>
            <person name="Nyongesa S."/>
            <person name="Weber P."/>
            <person name="Bernet E."/>
            <person name="Pullido F."/>
            <person name="Nieckarz M."/>
            <person name="Delaby M."/>
            <person name="Nieves C."/>
            <person name="Viehboeck T."/>
            <person name="Krause N."/>
            <person name="Rivera-Millot A."/>
            <person name="Nakamura A."/>
            <person name="Vischer N."/>
            <person name="VanNieuwenhze M."/>
            <person name="Brun Y."/>
            <person name="Cava F."/>
            <person name="Bulgheresi S."/>
            <person name="Veyrier F."/>
        </authorList>
    </citation>
    <scope>NUCLEOTIDE SEQUENCE [LARGE SCALE GENOMIC DNA]</scope>
    <source>
        <strain evidence="2 3">SN4</strain>
    </source>
</reference>
<keyword evidence="1" id="KW-1133">Transmembrane helix</keyword>
<feature type="transmembrane region" description="Helical" evidence="1">
    <location>
        <begin position="47"/>
        <end position="63"/>
    </location>
</feature>
<evidence type="ECO:0000313" key="2">
    <source>
        <dbReference type="EMBL" id="UOO90518.1"/>
    </source>
</evidence>
<keyword evidence="1" id="KW-0812">Transmembrane</keyword>
<dbReference type="RefSeq" id="WP_058304846.1">
    <property type="nucleotide sequence ID" value="NZ_CABKVG010000005.1"/>
</dbReference>
<dbReference type="EMBL" id="CP091511">
    <property type="protein sequence ID" value="UOO90518.1"/>
    <property type="molecule type" value="Genomic_DNA"/>
</dbReference>
<gene>
    <name evidence="2" type="ORF">LVJ82_05965</name>
</gene>
<name>A0ABY4E438_9NEIS</name>